<evidence type="ECO:0000313" key="2">
    <source>
        <dbReference type="Proteomes" id="UP000288429"/>
    </source>
</evidence>
<gene>
    <name evidence="1" type="ORF">CDV31_001350</name>
</gene>
<dbReference type="AlphaFoldDB" id="A0A428UZJ5"/>
<protein>
    <submittedName>
        <fullName evidence="1">Uncharacterized protein</fullName>
    </submittedName>
</protein>
<keyword evidence="2" id="KW-1185">Reference proteome</keyword>
<comment type="caution">
    <text evidence="1">The sequence shown here is derived from an EMBL/GenBank/DDBJ whole genome shotgun (WGS) entry which is preliminary data.</text>
</comment>
<name>A0A428UZJ5_9HYPO</name>
<proteinExistence type="predicted"/>
<reference evidence="1 2" key="1">
    <citation type="submission" date="2017-06" db="EMBL/GenBank/DDBJ databases">
        <title>Cmopartive genomic analysis of Ambrosia Fusariam Clade fungi.</title>
        <authorList>
            <person name="Stajich J.E."/>
            <person name="Carrillo J."/>
            <person name="Kijimoto T."/>
            <person name="Eskalen A."/>
            <person name="O'Donnell K."/>
            <person name="Kasson M."/>
        </authorList>
    </citation>
    <scope>NUCLEOTIDE SEQUENCE [LARGE SCALE GENOMIC DNA]</scope>
    <source>
        <strain evidence="1 2">NRRL 20438</strain>
    </source>
</reference>
<evidence type="ECO:0000313" key="1">
    <source>
        <dbReference type="EMBL" id="RSM19719.1"/>
    </source>
</evidence>
<dbReference type="Proteomes" id="UP000288429">
    <property type="component" value="Unassembled WGS sequence"/>
</dbReference>
<dbReference type="EMBL" id="NIZV01000010">
    <property type="protein sequence ID" value="RSM19719.1"/>
    <property type="molecule type" value="Genomic_DNA"/>
</dbReference>
<sequence>MSKALLSSKGRTLIEDLLEVAGTVDDDVESLLHEILCKSPLKIICAFRYLVEWNIAVFKESGSQDIVVNDNPAN</sequence>
<accession>A0A428UZJ5</accession>
<organism evidence="1 2">
    <name type="scientific">Fusarium ambrosium</name>
    <dbReference type="NCBI Taxonomy" id="131363"/>
    <lineage>
        <taxon>Eukaryota</taxon>
        <taxon>Fungi</taxon>
        <taxon>Dikarya</taxon>
        <taxon>Ascomycota</taxon>
        <taxon>Pezizomycotina</taxon>
        <taxon>Sordariomycetes</taxon>
        <taxon>Hypocreomycetidae</taxon>
        <taxon>Hypocreales</taxon>
        <taxon>Nectriaceae</taxon>
        <taxon>Fusarium</taxon>
        <taxon>Fusarium solani species complex</taxon>
    </lineage>
</organism>